<dbReference type="EMBL" id="CP042218">
    <property type="protein sequence ID" value="QDW65614.1"/>
    <property type="molecule type" value="Genomic_DNA"/>
</dbReference>
<feature type="compositionally biased region" description="Basic and acidic residues" evidence="1">
    <location>
        <begin position="191"/>
        <end position="204"/>
    </location>
</feature>
<gene>
    <name evidence="3" type="ORF">FPZ22_00760</name>
</gene>
<dbReference type="KEGG" id="lug:FPZ22_00760"/>
<evidence type="ECO:0000313" key="4">
    <source>
        <dbReference type="Proteomes" id="UP000316584"/>
    </source>
</evidence>
<keyword evidence="2" id="KW-0732">Signal</keyword>
<name>A0A518N136_9GAMM</name>
<dbReference type="Proteomes" id="UP000316584">
    <property type="component" value="Chromosome"/>
</dbReference>
<evidence type="ECO:0000256" key="1">
    <source>
        <dbReference type="SAM" id="MobiDB-lite"/>
    </source>
</evidence>
<reference evidence="3 4" key="1">
    <citation type="submission" date="2019-07" db="EMBL/GenBank/DDBJ databases">
        <title>Full genome sequence of Luteimonas sp. Gr-4.</title>
        <authorList>
            <person name="Im W.-T."/>
        </authorList>
    </citation>
    <scope>NUCLEOTIDE SEQUENCE [LARGE SCALE GENOMIC DNA]</scope>
    <source>
        <strain evidence="3 4">Gr-4</strain>
    </source>
</reference>
<feature type="region of interest" description="Disordered" evidence="1">
    <location>
        <begin position="186"/>
        <end position="212"/>
    </location>
</feature>
<evidence type="ECO:0000313" key="3">
    <source>
        <dbReference type="EMBL" id="QDW65614.1"/>
    </source>
</evidence>
<protein>
    <submittedName>
        <fullName evidence="3">Uncharacterized protein</fullName>
    </submittedName>
</protein>
<dbReference type="RefSeq" id="WP_144889393.1">
    <property type="nucleotide sequence ID" value="NZ_CP042218.1"/>
</dbReference>
<organism evidence="3 4">
    <name type="scientific">Luteimonas granuli</name>
    <dbReference type="NCBI Taxonomy" id="1176533"/>
    <lineage>
        <taxon>Bacteria</taxon>
        <taxon>Pseudomonadati</taxon>
        <taxon>Pseudomonadota</taxon>
        <taxon>Gammaproteobacteria</taxon>
        <taxon>Lysobacterales</taxon>
        <taxon>Lysobacteraceae</taxon>
        <taxon>Luteimonas</taxon>
    </lineage>
</organism>
<proteinExistence type="predicted"/>
<evidence type="ECO:0000256" key="2">
    <source>
        <dbReference type="SAM" id="SignalP"/>
    </source>
</evidence>
<dbReference type="AlphaFoldDB" id="A0A518N136"/>
<dbReference type="PROSITE" id="PS51257">
    <property type="entry name" value="PROKAR_LIPOPROTEIN"/>
    <property type="match status" value="1"/>
</dbReference>
<feature type="chain" id="PRO_5021932615" evidence="2">
    <location>
        <begin position="22"/>
        <end position="304"/>
    </location>
</feature>
<keyword evidence="4" id="KW-1185">Reference proteome</keyword>
<sequence>MKLTTALLVFAGAAACSHAVAQQRTTGDIIAENYRKGRAMRQAWDERRAASEERREEEEAREAERQANIDGWAANQAKQEVVQAVEYATAAGSADTETLVVPDSAGVRPPTVGEAAMILNSRHGLPRILVMRFPVYNCPDPARVAFTQDKGKTVRGCWTLQAATNTFRVDWFGNGTKTYEVADWKLGNTGSDHDQAEQEQREAAAQEPAGSPTFSDAALILNSRHGVPRIVMLRFPVSNCVEPARMAFTFDKGGGKVQGCLTIQREAGTFTVDWIGYGSRTYDVLEWDFDIDGSADADRVPLGG</sequence>
<feature type="signal peptide" evidence="2">
    <location>
        <begin position="1"/>
        <end position="21"/>
    </location>
</feature>
<accession>A0A518N136</accession>